<sequence>MMSSYLCRRRSCSNVMRNCTALTVRKWCVDLGKWDMVCRRVYLLWSFLYLADAFLFGSTQAFRCMSLTCSSSWIIYDLMSSIWRDSERVNTGI</sequence>
<keyword evidence="1" id="KW-0812">Transmembrane</keyword>
<dbReference type="AlphaFoldDB" id="A0A9P5YKB5"/>
<evidence type="ECO:0000313" key="2">
    <source>
        <dbReference type="EMBL" id="KAF9471393.1"/>
    </source>
</evidence>
<evidence type="ECO:0000256" key="1">
    <source>
        <dbReference type="SAM" id="Phobius"/>
    </source>
</evidence>
<comment type="caution">
    <text evidence="2">The sequence shown here is derived from an EMBL/GenBank/DDBJ whole genome shotgun (WGS) entry which is preliminary data.</text>
</comment>
<keyword evidence="1" id="KW-0472">Membrane</keyword>
<gene>
    <name evidence="2" type="ORF">BDN70DRAFT_575546</name>
</gene>
<evidence type="ECO:0000313" key="3">
    <source>
        <dbReference type="Proteomes" id="UP000807469"/>
    </source>
</evidence>
<keyword evidence="1" id="KW-1133">Transmembrane helix</keyword>
<name>A0A9P5YKB5_9AGAR</name>
<protein>
    <submittedName>
        <fullName evidence="2">Uncharacterized protein</fullName>
    </submittedName>
</protein>
<organism evidence="2 3">
    <name type="scientific">Pholiota conissans</name>
    <dbReference type="NCBI Taxonomy" id="109636"/>
    <lineage>
        <taxon>Eukaryota</taxon>
        <taxon>Fungi</taxon>
        <taxon>Dikarya</taxon>
        <taxon>Basidiomycota</taxon>
        <taxon>Agaricomycotina</taxon>
        <taxon>Agaricomycetes</taxon>
        <taxon>Agaricomycetidae</taxon>
        <taxon>Agaricales</taxon>
        <taxon>Agaricineae</taxon>
        <taxon>Strophariaceae</taxon>
        <taxon>Pholiota</taxon>
    </lineage>
</organism>
<keyword evidence="3" id="KW-1185">Reference proteome</keyword>
<feature type="transmembrane region" description="Helical" evidence="1">
    <location>
        <begin position="41"/>
        <end position="62"/>
    </location>
</feature>
<dbReference type="Proteomes" id="UP000807469">
    <property type="component" value="Unassembled WGS sequence"/>
</dbReference>
<dbReference type="EMBL" id="MU155694">
    <property type="protein sequence ID" value="KAF9471393.1"/>
    <property type="molecule type" value="Genomic_DNA"/>
</dbReference>
<accession>A0A9P5YKB5</accession>
<reference evidence="2" key="1">
    <citation type="submission" date="2020-11" db="EMBL/GenBank/DDBJ databases">
        <authorList>
            <consortium name="DOE Joint Genome Institute"/>
            <person name="Ahrendt S."/>
            <person name="Riley R."/>
            <person name="Andreopoulos W."/>
            <person name="Labutti K."/>
            <person name="Pangilinan J."/>
            <person name="Ruiz-Duenas F.J."/>
            <person name="Barrasa J.M."/>
            <person name="Sanchez-Garcia M."/>
            <person name="Camarero S."/>
            <person name="Miyauchi S."/>
            <person name="Serrano A."/>
            <person name="Linde D."/>
            <person name="Babiker R."/>
            <person name="Drula E."/>
            <person name="Ayuso-Fernandez I."/>
            <person name="Pacheco R."/>
            <person name="Padilla G."/>
            <person name="Ferreira P."/>
            <person name="Barriuso J."/>
            <person name="Kellner H."/>
            <person name="Castanera R."/>
            <person name="Alfaro M."/>
            <person name="Ramirez L."/>
            <person name="Pisabarro A.G."/>
            <person name="Kuo A."/>
            <person name="Tritt A."/>
            <person name="Lipzen A."/>
            <person name="He G."/>
            <person name="Yan M."/>
            <person name="Ng V."/>
            <person name="Cullen D."/>
            <person name="Martin F."/>
            <person name="Rosso M.-N."/>
            <person name="Henrissat B."/>
            <person name="Hibbett D."/>
            <person name="Martinez A.T."/>
            <person name="Grigoriev I.V."/>
        </authorList>
    </citation>
    <scope>NUCLEOTIDE SEQUENCE</scope>
    <source>
        <strain evidence="2">CIRM-BRFM 674</strain>
    </source>
</reference>
<proteinExistence type="predicted"/>